<dbReference type="AlphaFoldDB" id="A0A7S0AUX8"/>
<evidence type="ECO:0000256" key="1">
    <source>
        <dbReference type="SAM" id="Phobius"/>
    </source>
</evidence>
<feature type="transmembrane region" description="Helical" evidence="1">
    <location>
        <begin position="37"/>
        <end position="55"/>
    </location>
</feature>
<proteinExistence type="predicted"/>
<keyword evidence="1" id="KW-1133">Transmembrane helix</keyword>
<name>A0A7S0AUX8_9STRA</name>
<keyword evidence="1" id="KW-0472">Membrane</keyword>
<accession>A0A7S0AUX8</accession>
<protein>
    <submittedName>
        <fullName evidence="2">Uncharacterized protein</fullName>
    </submittedName>
</protein>
<gene>
    <name evidence="2" type="ORF">MPOL1434_LOCUS7874</name>
</gene>
<reference evidence="2" key="1">
    <citation type="submission" date="2021-01" db="EMBL/GenBank/DDBJ databases">
        <authorList>
            <person name="Corre E."/>
            <person name="Pelletier E."/>
            <person name="Niang G."/>
            <person name="Scheremetjew M."/>
            <person name="Finn R."/>
            <person name="Kale V."/>
            <person name="Holt S."/>
            <person name="Cochrane G."/>
            <person name="Meng A."/>
            <person name="Brown T."/>
            <person name="Cohen L."/>
        </authorList>
    </citation>
    <scope>NUCLEOTIDE SEQUENCE</scope>
    <source>
        <strain evidence="2">CCMP3303</strain>
    </source>
</reference>
<evidence type="ECO:0000313" key="2">
    <source>
        <dbReference type="EMBL" id="CAD8374223.1"/>
    </source>
</evidence>
<organism evidence="2">
    <name type="scientific">Minutocellus polymorphus</name>
    <dbReference type="NCBI Taxonomy" id="265543"/>
    <lineage>
        <taxon>Eukaryota</taxon>
        <taxon>Sar</taxon>
        <taxon>Stramenopiles</taxon>
        <taxon>Ochrophyta</taxon>
        <taxon>Bacillariophyta</taxon>
        <taxon>Mediophyceae</taxon>
        <taxon>Cymatosirophycidae</taxon>
        <taxon>Cymatosirales</taxon>
        <taxon>Cymatosiraceae</taxon>
        <taxon>Minutocellus</taxon>
    </lineage>
</organism>
<dbReference type="EMBL" id="HBEJ01013383">
    <property type="protein sequence ID" value="CAD8374223.1"/>
    <property type="molecule type" value="Transcribed_RNA"/>
</dbReference>
<sequence length="102" mass="10910">MFLDKSDLFNLDLLQSSPISLARCVLGFVAKKPTPGTLLLAWLAGLIACGVHGIGDDLSLLDEAQATAAGLLLNLFLEVPLLGRVLLVTLLGDRNEIRNIGW</sequence>
<feature type="transmembrane region" description="Helical" evidence="1">
    <location>
        <begin position="67"/>
        <end position="91"/>
    </location>
</feature>
<keyword evidence="1" id="KW-0812">Transmembrane</keyword>